<evidence type="ECO:0000313" key="3">
    <source>
        <dbReference type="Proteomes" id="UP001634393"/>
    </source>
</evidence>
<comment type="caution">
    <text evidence="2">The sequence shown here is derived from an EMBL/GenBank/DDBJ whole genome shotgun (WGS) entry which is preliminary data.</text>
</comment>
<evidence type="ECO:0000256" key="1">
    <source>
        <dbReference type="SAM" id="MobiDB-lite"/>
    </source>
</evidence>
<dbReference type="PANTHER" id="PTHR34682:SF1">
    <property type="entry name" value="PROTEIN METABOLIC NETWORK MODULATOR 1"/>
    <property type="match status" value="1"/>
</dbReference>
<protein>
    <submittedName>
        <fullName evidence="2">Uncharacterized protein</fullName>
    </submittedName>
</protein>
<gene>
    <name evidence="2" type="ORF">ACJIZ3_013099</name>
</gene>
<dbReference type="Proteomes" id="UP001634393">
    <property type="component" value="Unassembled WGS sequence"/>
</dbReference>
<accession>A0ABD3UQ07</accession>
<proteinExistence type="predicted"/>
<dbReference type="PANTHER" id="PTHR34682">
    <property type="entry name" value="AT HOOK MOTIF-CONTAINING PROTEIN"/>
    <property type="match status" value="1"/>
</dbReference>
<name>A0ABD3UQ07_9LAMI</name>
<dbReference type="AlphaFoldDB" id="A0ABD3UQ07"/>
<evidence type="ECO:0000313" key="2">
    <source>
        <dbReference type="EMBL" id="KAL3851217.1"/>
    </source>
</evidence>
<feature type="compositionally biased region" description="Basic residues" evidence="1">
    <location>
        <begin position="12"/>
        <end position="24"/>
    </location>
</feature>
<sequence>MMNQVNQGVLPVKRRRGRPRKDHSLKHTDATNAPPGFKEAKEYPSSRDDSTAGTDYMVGQAVTGVVEATFDAGFLLTVKIGNSNTNLRGVVFKPGHCVPVTAANDVVPHVQMIRRNDVHLPRAKKLAIKRASVGAAKQKYTPPRIAPSVPLVGVRGTVVPVVLQPVGFPNGFPSSKPTHRVLSFVDEDVHMVEPISMLPVGQISASHLAAQGSELNNDNGLFNESNGQGDKAKLMMSTDIDIPGSSQTSDKRIENCKEALRSSAVDIGIVSNTFEALSTDDSLQTASVTKPFFNFGTGKMTELLQAVQVNMRENQVQFAE</sequence>
<reference evidence="2 3" key="1">
    <citation type="submission" date="2024-12" db="EMBL/GenBank/DDBJ databases">
        <title>The unique morphological basis and parallel evolutionary history of personate flowers in Penstemon.</title>
        <authorList>
            <person name="Depatie T.H."/>
            <person name="Wessinger C.A."/>
        </authorList>
    </citation>
    <scope>NUCLEOTIDE SEQUENCE [LARGE SCALE GENOMIC DNA]</scope>
    <source>
        <strain evidence="2">WTNN_2</strain>
        <tissue evidence="2">Leaf</tissue>
    </source>
</reference>
<keyword evidence="3" id="KW-1185">Reference proteome</keyword>
<feature type="region of interest" description="Disordered" evidence="1">
    <location>
        <begin position="1"/>
        <end position="52"/>
    </location>
</feature>
<feature type="compositionally biased region" description="Basic and acidic residues" evidence="1">
    <location>
        <begin position="38"/>
        <end position="50"/>
    </location>
</feature>
<dbReference type="EMBL" id="JBJXBP010000001">
    <property type="protein sequence ID" value="KAL3851217.1"/>
    <property type="molecule type" value="Genomic_DNA"/>
</dbReference>
<organism evidence="2 3">
    <name type="scientific">Penstemon smallii</name>
    <dbReference type="NCBI Taxonomy" id="265156"/>
    <lineage>
        <taxon>Eukaryota</taxon>
        <taxon>Viridiplantae</taxon>
        <taxon>Streptophyta</taxon>
        <taxon>Embryophyta</taxon>
        <taxon>Tracheophyta</taxon>
        <taxon>Spermatophyta</taxon>
        <taxon>Magnoliopsida</taxon>
        <taxon>eudicotyledons</taxon>
        <taxon>Gunneridae</taxon>
        <taxon>Pentapetalae</taxon>
        <taxon>asterids</taxon>
        <taxon>lamiids</taxon>
        <taxon>Lamiales</taxon>
        <taxon>Plantaginaceae</taxon>
        <taxon>Cheloneae</taxon>
        <taxon>Penstemon</taxon>
    </lineage>
</organism>
<dbReference type="InterPro" id="IPR045881">
    <property type="entry name" value="MNM1-like"/>
</dbReference>